<dbReference type="RefSeq" id="WP_114714766.1">
    <property type="nucleotide sequence ID" value="NZ_KZ857266.1"/>
</dbReference>
<evidence type="ECO:0000259" key="2">
    <source>
        <dbReference type="Pfam" id="PF07238"/>
    </source>
</evidence>
<dbReference type="Pfam" id="PF07238">
    <property type="entry name" value="PilZ"/>
    <property type="match status" value="1"/>
</dbReference>
<feature type="domain" description="PilZ" evidence="2">
    <location>
        <begin position="11"/>
        <end position="101"/>
    </location>
</feature>
<evidence type="ECO:0000313" key="4">
    <source>
        <dbReference type="Proteomes" id="UP000254939"/>
    </source>
</evidence>
<feature type="transmembrane region" description="Helical" evidence="1">
    <location>
        <begin position="154"/>
        <end position="175"/>
    </location>
</feature>
<gene>
    <name evidence="3" type="ORF">B5K06_22330</name>
</gene>
<dbReference type="AlphaFoldDB" id="A0A370KJL2"/>
<keyword evidence="1" id="KW-1133">Transmembrane helix</keyword>
<dbReference type="InterPro" id="IPR009875">
    <property type="entry name" value="PilZ_domain"/>
</dbReference>
<accession>A0A370KJL2</accession>
<name>A0A370KJL2_9HYPH</name>
<evidence type="ECO:0000313" key="3">
    <source>
        <dbReference type="EMBL" id="RDJ06732.1"/>
    </source>
</evidence>
<dbReference type="Proteomes" id="UP000254939">
    <property type="component" value="Unassembled WGS sequence"/>
</dbReference>
<protein>
    <submittedName>
        <fullName evidence="3">Pilus assembly protein</fullName>
    </submittedName>
</protein>
<keyword evidence="1" id="KW-0472">Membrane</keyword>
<dbReference type="EMBL" id="NAAC01000028">
    <property type="protein sequence ID" value="RDJ06732.1"/>
    <property type="molecule type" value="Genomic_DNA"/>
</dbReference>
<dbReference type="Gene3D" id="2.40.10.220">
    <property type="entry name" value="predicted glycosyltransferase like domains"/>
    <property type="match status" value="1"/>
</dbReference>
<keyword evidence="1" id="KW-0812">Transmembrane</keyword>
<organism evidence="3 4">
    <name type="scientific">Rhizobium grahamii</name>
    <dbReference type="NCBI Taxonomy" id="1120045"/>
    <lineage>
        <taxon>Bacteria</taxon>
        <taxon>Pseudomonadati</taxon>
        <taxon>Pseudomonadota</taxon>
        <taxon>Alphaproteobacteria</taxon>
        <taxon>Hyphomicrobiales</taxon>
        <taxon>Rhizobiaceae</taxon>
        <taxon>Rhizobium/Agrobacterium group</taxon>
        <taxon>Rhizobium</taxon>
    </lineage>
</organism>
<dbReference type="GO" id="GO:0035438">
    <property type="term" value="F:cyclic-di-GMP binding"/>
    <property type="evidence" value="ECO:0007669"/>
    <property type="project" value="InterPro"/>
</dbReference>
<reference evidence="3 4" key="1">
    <citation type="submission" date="2017-03" db="EMBL/GenBank/DDBJ databases">
        <title>Genome analysis of Rhizobial strains effectives or ineffectives for nitrogen fixation isolated from bean seeds.</title>
        <authorList>
            <person name="Peralta H."/>
            <person name="Aguilar-Vera A."/>
            <person name="Mora Y."/>
            <person name="Vargas-Lagunas C."/>
            <person name="Girard L."/>
            <person name="Mora J."/>
        </authorList>
    </citation>
    <scope>NUCLEOTIDE SEQUENCE [LARGE SCALE GENOMIC DNA]</scope>
    <source>
        <strain evidence="3 4">CCGM3</strain>
    </source>
</reference>
<sequence length="376" mass="41376">MNVVKFEADVQRQHPRFKLPLKCVIEGYRYDCLDWSVGGIGVATGKTVLPEFTTFPVDLEFPFDGFVFTLRVNAQIRYCDPVKGRTGFQYMSLTEDQLRFLRYVRDAHLTGEVVTLDDLLDLSSRSIDHHSRKKEPEPQRQSGRHRYTALAKRSLRIALLAALCLAVVLFLWGALYQKLWTFRADESLVTIDSAAVIAPSDGVVTNVVTQGAVKAGDPVATILPTANNKSISVLARCDCIVQDVQVELDSQVRAGQRLLSLRMANAKPHIVAMVDYTQAQRLFRGARVLVDLPHGPRIPDASIRDLPKLTTTDLESGNRIPINIDVGNADLSSFVGTPVTVRFVQLPWTGLPLAEAVSEAVGTIDTGSAPPAQTKG</sequence>
<evidence type="ECO:0000256" key="1">
    <source>
        <dbReference type="SAM" id="Phobius"/>
    </source>
</evidence>
<dbReference type="OrthoDB" id="8351399at2"/>
<comment type="caution">
    <text evidence="3">The sequence shown here is derived from an EMBL/GenBank/DDBJ whole genome shotgun (WGS) entry which is preliminary data.</text>
</comment>
<dbReference type="Gene3D" id="2.40.50.100">
    <property type="match status" value="1"/>
</dbReference>
<proteinExistence type="predicted"/>